<evidence type="ECO:0000313" key="4">
    <source>
        <dbReference type="Proteomes" id="UP001180840"/>
    </source>
</evidence>
<keyword evidence="2" id="KW-1133">Transmembrane helix</keyword>
<dbReference type="Proteomes" id="UP001180840">
    <property type="component" value="Unassembled WGS sequence"/>
</dbReference>
<proteinExistence type="predicted"/>
<keyword evidence="2" id="KW-0812">Transmembrane</keyword>
<comment type="caution">
    <text evidence="3">The sequence shown here is derived from an EMBL/GenBank/DDBJ whole genome shotgun (WGS) entry which is preliminary data.</text>
</comment>
<evidence type="ECO:0000313" key="3">
    <source>
        <dbReference type="EMBL" id="MDR7328821.1"/>
    </source>
</evidence>
<feature type="region of interest" description="Disordered" evidence="1">
    <location>
        <begin position="427"/>
        <end position="548"/>
    </location>
</feature>
<evidence type="ECO:0000256" key="1">
    <source>
        <dbReference type="SAM" id="MobiDB-lite"/>
    </source>
</evidence>
<sequence length="548" mass="56287">MSKKTSPQSRPARNSRSRGPSTARATSASRLTGRGATAPRTARAGKGAADPREGAVRPTSLAGRLRRFAPVVGIPEAVIVLTILVLALGGLMLSATPLAYFPLAVGEMWLVVTLAPVVIEGVTVSFLPMLPAIGLIGLLSYRIRRAIRARVSMIDLAVLLLCVILIPSLITGAAWLMVWDAAKVYPVEAPPLWEALLRTVVVHVTALVIGMGQRLWRAVARHYSVPPALVDGARDAWRFFFRLSVAALLLLLALLAFGWSRQAGLLAEFPDLSTSGMAALVALSLAYLPNAIIAAGAVLLGSEFHIGDASASLFSIHLVPLPPLPIAAAIPGGVAPWAPVLLLITAGVASWVMVTARPDVTRALGAAGGAALIAATATFLGGGELGWYGATGASLPLTTVLAAVWLGAIGVATAGALALTARRSRRAEQAEAGEGTADDAPEEDVEPGDTEPADGAPDETAAAGNVDSDPEPEESAPPAEAAGDVTADVAEEKTGQESEEVPAEEPGPTEADAEAPQPEEGEKAGVDKRADPPEEDPAAADGAPTKDA</sequence>
<feature type="region of interest" description="Disordered" evidence="1">
    <location>
        <begin position="1"/>
        <end position="56"/>
    </location>
</feature>
<accession>A0ABU1ZV73</accession>
<feature type="transmembrane region" description="Helical" evidence="2">
    <location>
        <begin position="336"/>
        <end position="356"/>
    </location>
</feature>
<evidence type="ECO:0008006" key="5">
    <source>
        <dbReference type="Google" id="ProtNLM"/>
    </source>
</evidence>
<protein>
    <recommendedName>
        <fullName evidence="5">Membrane protein related to de Novo purine biosynthesis</fullName>
    </recommendedName>
</protein>
<name>A0ABU1ZV73_9CORY</name>
<keyword evidence="4" id="KW-1185">Reference proteome</keyword>
<feature type="transmembrane region" description="Helical" evidence="2">
    <location>
        <begin position="195"/>
        <end position="212"/>
    </location>
</feature>
<feature type="compositionally biased region" description="Basic and acidic residues" evidence="1">
    <location>
        <begin position="520"/>
        <end position="532"/>
    </location>
</feature>
<feature type="transmembrane region" description="Helical" evidence="2">
    <location>
        <begin position="68"/>
        <end position="88"/>
    </location>
</feature>
<feature type="transmembrane region" description="Helical" evidence="2">
    <location>
        <begin position="279"/>
        <end position="300"/>
    </location>
</feature>
<keyword evidence="2" id="KW-0472">Membrane</keyword>
<dbReference type="InterPro" id="IPR045931">
    <property type="entry name" value="DUF6350"/>
</dbReference>
<feature type="compositionally biased region" description="Low complexity" evidence="1">
    <location>
        <begin position="539"/>
        <end position="548"/>
    </location>
</feature>
<feature type="compositionally biased region" description="Polar residues" evidence="1">
    <location>
        <begin position="1"/>
        <end position="30"/>
    </location>
</feature>
<organism evidence="3 4">
    <name type="scientific">Corynebacterium guangdongense</name>
    <dbReference type="NCBI Taxonomy" id="1783348"/>
    <lineage>
        <taxon>Bacteria</taxon>
        <taxon>Bacillati</taxon>
        <taxon>Actinomycetota</taxon>
        <taxon>Actinomycetes</taxon>
        <taxon>Mycobacteriales</taxon>
        <taxon>Corynebacteriaceae</taxon>
        <taxon>Corynebacterium</taxon>
    </lineage>
</organism>
<feature type="transmembrane region" description="Helical" evidence="2">
    <location>
        <begin position="108"/>
        <end position="141"/>
    </location>
</feature>
<feature type="transmembrane region" description="Helical" evidence="2">
    <location>
        <begin position="153"/>
        <end position="175"/>
    </location>
</feature>
<dbReference type="EMBL" id="JAVDXZ010000001">
    <property type="protein sequence ID" value="MDR7328821.1"/>
    <property type="molecule type" value="Genomic_DNA"/>
</dbReference>
<evidence type="ECO:0000256" key="2">
    <source>
        <dbReference type="SAM" id="Phobius"/>
    </source>
</evidence>
<feature type="compositionally biased region" description="Low complexity" evidence="1">
    <location>
        <begin position="32"/>
        <end position="48"/>
    </location>
</feature>
<feature type="transmembrane region" description="Helical" evidence="2">
    <location>
        <begin position="395"/>
        <end position="419"/>
    </location>
</feature>
<feature type="transmembrane region" description="Helical" evidence="2">
    <location>
        <begin position="312"/>
        <end position="330"/>
    </location>
</feature>
<feature type="transmembrane region" description="Helical" evidence="2">
    <location>
        <begin position="363"/>
        <end position="383"/>
    </location>
</feature>
<reference evidence="3" key="1">
    <citation type="submission" date="2023-07" db="EMBL/GenBank/DDBJ databases">
        <title>Sequencing the genomes of 1000 actinobacteria strains.</title>
        <authorList>
            <person name="Klenk H.-P."/>
        </authorList>
    </citation>
    <scope>NUCLEOTIDE SEQUENCE</scope>
    <source>
        <strain evidence="3">DSM 107476</strain>
    </source>
</reference>
<feature type="compositionally biased region" description="Acidic residues" evidence="1">
    <location>
        <begin position="436"/>
        <end position="452"/>
    </location>
</feature>
<feature type="transmembrane region" description="Helical" evidence="2">
    <location>
        <begin position="239"/>
        <end position="259"/>
    </location>
</feature>
<gene>
    <name evidence="3" type="ORF">J2S39_000497</name>
</gene>
<dbReference type="RefSeq" id="WP_290197814.1">
    <property type="nucleotide sequence ID" value="NZ_CP047654.1"/>
</dbReference>
<dbReference type="Pfam" id="PF19877">
    <property type="entry name" value="DUF6350"/>
    <property type="match status" value="1"/>
</dbReference>